<dbReference type="STRING" id="476652.DEAC_c30340"/>
<protein>
    <recommendedName>
        <fullName evidence="1">6-hydroxymethylpterin diphosphokinase MptE-like domain-containing protein</fullName>
    </recommendedName>
</protein>
<evidence type="ECO:0000259" key="1">
    <source>
        <dbReference type="Pfam" id="PF01973"/>
    </source>
</evidence>
<dbReference type="AlphaFoldDB" id="A0A0J1FP33"/>
<dbReference type="PANTHER" id="PTHR41786">
    <property type="entry name" value="MOTILITY ACCESSORY FACTOR MAF"/>
    <property type="match status" value="1"/>
</dbReference>
<evidence type="ECO:0000313" key="2">
    <source>
        <dbReference type="EMBL" id="KLU65067.1"/>
    </source>
</evidence>
<dbReference type="PATRIC" id="fig|476652.3.peg.3193"/>
<proteinExistence type="predicted"/>
<dbReference type="Pfam" id="PF01973">
    <property type="entry name" value="MptE-like"/>
    <property type="match status" value="1"/>
</dbReference>
<dbReference type="InterPro" id="IPR002826">
    <property type="entry name" value="MptE-like"/>
</dbReference>
<dbReference type="EMBL" id="LDZY01000010">
    <property type="protein sequence ID" value="KLU65067.1"/>
    <property type="molecule type" value="Genomic_DNA"/>
</dbReference>
<keyword evidence="3" id="KW-1185">Reference proteome</keyword>
<feature type="domain" description="6-hydroxymethylpterin diphosphokinase MptE-like" evidence="1">
    <location>
        <begin position="187"/>
        <end position="335"/>
    </location>
</feature>
<dbReference type="RefSeq" id="WP_053006454.1">
    <property type="nucleotide sequence ID" value="NZ_LDZY01000010.1"/>
</dbReference>
<reference evidence="2 3" key="1">
    <citation type="submission" date="2015-06" db="EMBL/GenBank/DDBJ databases">
        <title>Draft genome of the moderately acidophilic sulfate reducer Candidatus Desulfosporosinus acididurans strain M1.</title>
        <authorList>
            <person name="Poehlein A."/>
            <person name="Petzsch P."/>
            <person name="Johnson B.D."/>
            <person name="Schloemann M."/>
            <person name="Daniel R."/>
            <person name="Muehling M."/>
        </authorList>
    </citation>
    <scope>NUCLEOTIDE SEQUENCE [LARGE SCALE GENOMIC DNA]</scope>
    <source>
        <strain evidence="2 3">M1</strain>
    </source>
</reference>
<organism evidence="2 3">
    <name type="scientific">Desulfosporosinus acididurans</name>
    <dbReference type="NCBI Taxonomy" id="476652"/>
    <lineage>
        <taxon>Bacteria</taxon>
        <taxon>Bacillati</taxon>
        <taxon>Bacillota</taxon>
        <taxon>Clostridia</taxon>
        <taxon>Eubacteriales</taxon>
        <taxon>Desulfitobacteriaceae</taxon>
        <taxon>Desulfosporosinus</taxon>
    </lineage>
</organism>
<dbReference type="PANTHER" id="PTHR41786:SF1">
    <property type="entry name" value="6-HYDROXYMETHYLPTERIN DIPHOSPHOKINASE MPTE-LIKE DOMAIN-CONTAINING PROTEIN"/>
    <property type="match status" value="1"/>
</dbReference>
<dbReference type="SUPFAM" id="SSF53335">
    <property type="entry name" value="S-adenosyl-L-methionine-dependent methyltransferases"/>
    <property type="match status" value="1"/>
</dbReference>
<evidence type="ECO:0000313" key="3">
    <source>
        <dbReference type="Proteomes" id="UP000036356"/>
    </source>
</evidence>
<dbReference type="Proteomes" id="UP000036356">
    <property type="component" value="Unassembled WGS sequence"/>
</dbReference>
<comment type="caution">
    <text evidence="2">The sequence shown here is derived from an EMBL/GenBank/DDBJ whole genome shotgun (WGS) entry which is preliminary data.</text>
</comment>
<gene>
    <name evidence="2" type="ORF">DEAC_c30340</name>
</gene>
<sequence>MDEVIKLKDGRVLRFFKAKNGQPTLTVNEMLLHSKYDPGKEAVAFIDHNQGIYQDKDSVAVYGLGLGYHVRELLKRIGPACRVFLFEPDQAFVKKVRTREPVQQVLSDQRVTLIEGYNYDFLSQFAEKLKYAGDLLIYKPSLRILPGDYEDLKNVILDFEMGKISIQRHGASLKENSELNQRLDYNTIEDYLNHDVFADKPVVIVSAGPSLDLVLEELLRYRSQFRLFCVGSALRTLMNHNIIPDMICIIDAQDIVAKQFSGYENLDIPLCFLSTASHLALANYLGPKYIFYNQPKQGNITIETGMSVATALLSIALKGKASPIIFVGQDLAFINNQHHTNVFTEIYGASNDAALFSSAKVLGVNGELLDTNSGLLSYKRWIERTIAANPQVIFINASKGAKIKGTIEKNLDEIFNGV</sequence>
<accession>A0A0J1FP33</accession>
<name>A0A0J1FP33_9FIRM</name>
<dbReference type="InterPro" id="IPR029063">
    <property type="entry name" value="SAM-dependent_MTases_sf"/>
</dbReference>